<dbReference type="InterPro" id="IPR010982">
    <property type="entry name" value="Lambda_DNA-bd_dom_sf"/>
</dbReference>
<dbReference type="RefSeq" id="WP_275633302.1">
    <property type="nucleotide sequence ID" value="NZ_JARGYD010000004.1"/>
</dbReference>
<organism evidence="2 3">
    <name type="scientific">Psychromarinibacter halotolerans</name>
    <dbReference type="NCBI Taxonomy" id="1775175"/>
    <lineage>
        <taxon>Bacteria</taxon>
        <taxon>Pseudomonadati</taxon>
        <taxon>Pseudomonadota</taxon>
        <taxon>Alphaproteobacteria</taxon>
        <taxon>Rhodobacterales</taxon>
        <taxon>Paracoccaceae</taxon>
        <taxon>Psychromarinibacter</taxon>
    </lineage>
</organism>
<reference evidence="3" key="1">
    <citation type="journal article" date="2019" name="Int. J. Syst. Evol. Microbiol.">
        <title>The Global Catalogue of Microorganisms (GCM) 10K type strain sequencing project: providing services to taxonomists for standard genome sequencing and annotation.</title>
        <authorList>
            <consortium name="The Broad Institute Genomics Platform"/>
            <consortium name="The Broad Institute Genome Sequencing Center for Infectious Disease"/>
            <person name="Wu L."/>
            <person name="Ma J."/>
        </authorList>
    </citation>
    <scope>NUCLEOTIDE SEQUENCE [LARGE SCALE GENOMIC DNA]</scope>
    <source>
        <strain evidence="3">KCTC 52366</strain>
    </source>
</reference>
<keyword evidence="3" id="KW-1185">Reference proteome</keyword>
<dbReference type="SUPFAM" id="SSF47413">
    <property type="entry name" value="lambda repressor-like DNA-binding domains"/>
    <property type="match status" value="1"/>
</dbReference>
<evidence type="ECO:0000313" key="2">
    <source>
        <dbReference type="EMBL" id="MFC3143260.1"/>
    </source>
</evidence>
<dbReference type="InterPro" id="IPR001387">
    <property type="entry name" value="Cro/C1-type_HTH"/>
</dbReference>
<comment type="caution">
    <text evidence="2">The sequence shown here is derived from an EMBL/GenBank/DDBJ whole genome shotgun (WGS) entry which is preliminary data.</text>
</comment>
<feature type="domain" description="HTH cro/C1-type" evidence="1">
    <location>
        <begin position="18"/>
        <end position="74"/>
    </location>
</feature>
<protein>
    <submittedName>
        <fullName evidence="2">Helix-turn-helix domain-containing protein</fullName>
    </submittedName>
</protein>
<dbReference type="PROSITE" id="PS50943">
    <property type="entry name" value="HTH_CROC1"/>
    <property type="match status" value="1"/>
</dbReference>
<dbReference type="Proteomes" id="UP001595632">
    <property type="component" value="Unassembled WGS sequence"/>
</dbReference>
<gene>
    <name evidence="2" type="ORF">ACFOGP_11095</name>
</gene>
<dbReference type="Gene3D" id="1.10.260.40">
    <property type="entry name" value="lambda repressor-like DNA-binding domains"/>
    <property type="match status" value="1"/>
</dbReference>
<evidence type="ECO:0000259" key="1">
    <source>
        <dbReference type="PROSITE" id="PS50943"/>
    </source>
</evidence>
<dbReference type="CDD" id="cd00093">
    <property type="entry name" value="HTH_XRE"/>
    <property type="match status" value="1"/>
</dbReference>
<dbReference type="EMBL" id="JBHRTB010000010">
    <property type="protein sequence ID" value="MFC3143260.1"/>
    <property type="molecule type" value="Genomic_DNA"/>
</dbReference>
<sequence length="288" mass="32631">MMTKFDKRDRAELFRRRLLHAMRINDITQSALARAISVDRSTVSQLLSGEGARLPNAQVVGECAASLGVSADWLLGLSERPESADDVVANALAVTQAPRALVDEQIFDWHREAAGYKIRHVPAGMPDLLKTPAMLEWEYSPHLGRTTEQAIGASEDRLNLMLTSKSDYEIALPLHEIESFLNAESYYRGLPLETRFAQVEHMRVLYRRLYPRLRIYLFDARRLYSSPITVFGPLLAVIYVGRHYLAFRDTGRVQTILDHFDQLVRESTVSDREFPAFLDENAPAALAD</sequence>
<proteinExistence type="predicted"/>
<name>A0ABV7GSW1_9RHOB</name>
<dbReference type="SMART" id="SM00530">
    <property type="entry name" value="HTH_XRE"/>
    <property type="match status" value="1"/>
</dbReference>
<accession>A0ABV7GSW1</accession>
<dbReference type="Pfam" id="PF01381">
    <property type="entry name" value="HTH_3"/>
    <property type="match status" value="1"/>
</dbReference>
<evidence type="ECO:0000313" key="3">
    <source>
        <dbReference type="Proteomes" id="UP001595632"/>
    </source>
</evidence>